<feature type="region of interest" description="Disordered" evidence="1">
    <location>
        <begin position="103"/>
        <end position="132"/>
    </location>
</feature>
<evidence type="ECO:0000259" key="2">
    <source>
        <dbReference type="PROSITE" id="PS50202"/>
    </source>
</evidence>
<feature type="compositionally biased region" description="Basic and acidic residues" evidence="1">
    <location>
        <begin position="110"/>
        <end position="119"/>
    </location>
</feature>
<reference evidence="3" key="1">
    <citation type="submission" date="2021-03" db="EMBL/GenBank/DDBJ databases">
        <authorList>
            <person name="Bekaert M."/>
        </authorList>
    </citation>
    <scope>NUCLEOTIDE SEQUENCE</scope>
</reference>
<comment type="caution">
    <text evidence="3">The sequence shown here is derived from an EMBL/GenBank/DDBJ whole genome shotgun (WGS) entry which is preliminary data.</text>
</comment>
<evidence type="ECO:0000313" key="3">
    <source>
        <dbReference type="EMBL" id="CAG2191475.1"/>
    </source>
</evidence>
<protein>
    <recommendedName>
        <fullName evidence="2">MSP domain-containing protein</fullName>
    </recommendedName>
</protein>
<sequence length="176" mass="20001">MQKAYKLASENACTSATKGTRLYDTKVRGSCLQKGDCVLVENLLERGGPGKLRSYWKENIYVVLRRTNDKSPVYEVKKENVTRRKRLLHQNLLMQCDSLPLESTTSAHGSDNKKTDYRKTQKSKITSHNDVVNKNGDNSNYLTYNIRSTDTCRYSKLPTDGIHVDNETVNVPNVVI</sequence>
<name>A0A8S3QC91_MYTED</name>
<evidence type="ECO:0000256" key="1">
    <source>
        <dbReference type="SAM" id="MobiDB-lite"/>
    </source>
</evidence>
<dbReference type="PROSITE" id="PS50202">
    <property type="entry name" value="MSP"/>
    <property type="match status" value="1"/>
</dbReference>
<dbReference type="EMBL" id="CAJPWZ010000363">
    <property type="protein sequence ID" value="CAG2191475.1"/>
    <property type="molecule type" value="Genomic_DNA"/>
</dbReference>
<accession>A0A8S3QC91</accession>
<evidence type="ECO:0000313" key="4">
    <source>
        <dbReference type="Proteomes" id="UP000683360"/>
    </source>
</evidence>
<dbReference type="InterPro" id="IPR000535">
    <property type="entry name" value="MSP_dom"/>
</dbReference>
<feature type="domain" description="MSP" evidence="2">
    <location>
        <begin position="98"/>
        <end position="176"/>
    </location>
</feature>
<dbReference type="AlphaFoldDB" id="A0A8S3QC91"/>
<proteinExistence type="predicted"/>
<dbReference type="Proteomes" id="UP000683360">
    <property type="component" value="Unassembled WGS sequence"/>
</dbReference>
<organism evidence="3 4">
    <name type="scientific">Mytilus edulis</name>
    <name type="common">Blue mussel</name>
    <dbReference type="NCBI Taxonomy" id="6550"/>
    <lineage>
        <taxon>Eukaryota</taxon>
        <taxon>Metazoa</taxon>
        <taxon>Spiralia</taxon>
        <taxon>Lophotrochozoa</taxon>
        <taxon>Mollusca</taxon>
        <taxon>Bivalvia</taxon>
        <taxon>Autobranchia</taxon>
        <taxon>Pteriomorphia</taxon>
        <taxon>Mytilida</taxon>
        <taxon>Mytiloidea</taxon>
        <taxon>Mytilidae</taxon>
        <taxon>Mytilinae</taxon>
        <taxon>Mytilus</taxon>
    </lineage>
</organism>
<gene>
    <name evidence="3" type="ORF">MEDL_6692</name>
</gene>
<dbReference type="OrthoDB" id="4369127at2759"/>
<keyword evidence="4" id="KW-1185">Reference proteome</keyword>
<feature type="compositionally biased region" description="Polar residues" evidence="1">
    <location>
        <begin position="123"/>
        <end position="132"/>
    </location>
</feature>